<dbReference type="InterPro" id="IPR036452">
    <property type="entry name" value="Ribo_hydro-like"/>
</dbReference>
<evidence type="ECO:0000259" key="1">
    <source>
        <dbReference type="Pfam" id="PF01156"/>
    </source>
</evidence>
<accession>A0A1F7F1D6</accession>
<dbReference type="EMBL" id="MFYX01000147">
    <property type="protein sequence ID" value="OGK00392.1"/>
    <property type="molecule type" value="Genomic_DNA"/>
</dbReference>
<proteinExistence type="predicted"/>
<dbReference type="Proteomes" id="UP000179243">
    <property type="component" value="Unassembled WGS sequence"/>
</dbReference>
<comment type="caution">
    <text evidence="2">The sequence shown here is derived from an EMBL/GenBank/DDBJ whole genome shotgun (WGS) entry which is preliminary data.</text>
</comment>
<reference evidence="2 3" key="1">
    <citation type="journal article" date="2016" name="Nat. Commun.">
        <title>Thousands of microbial genomes shed light on interconnected biogeochemical processes in an aquifer system.</title>
        <authorList>
            <person name="Anantharaman K."/>
            <person name="Brown C.T."/>
            <person name="Hug L.A."/>
            <person name="Sharon I."/>
            <person name="Castelle C.J."/>
            <person name="Probst A.J."/>
            <person name="Thomas B.C."/>
            <person name="Singh A."/>
            <person name="Wilkins M.J."/>
            <person name="Karaoz U."/>
            <person name="Brodie E.L."/>
            <person name="Williams K.H."/>
            <person name="Hubbard S.S."/>
            <person name="Banfield J.F."/>
        </authorList>
    </citation>
    <scope>NUCLEOTIDE SEQUENCE [LARGE SCALE GENOMIC DNA]</scope>
</reference>
<protein>
    <recommendedName>
        <fullName evidence="1">Inosine/uridine-preferring nucleoside hydrolase domain-containing protein</fullName>
    </recommendedName>
</protein>
<dbReference type="InterPro" id="IPR001910">
    <property type="entry name" value="Inosine/uridine_hydrolase_dom"/>
</dbReference>
<dbReference type="SUPFAM" id="SSF53590">
    <property type="entry name" value="Nucleoside hydrolase"/>
    <property type="match status" value="1"/>
</dbReference>
<gene>
    <name evidence="2" type="ORF">A2519_01155</name>
</gene>
<organism evidence="2 3">
    <name type="scientific">Candidatus Raymondbacteria bacterium RIFOXYD12_FULL_49_13</name>
    <dbReference type="NCBI Taxonomy" id="1817890"/>
    <lineage>
        <taxon>Bacteria</taxon>
        <taxon>Raymondiibacteriota</taxon>
    </lineage>
</organism>
<evidence type="ECO:0000313" key="2">
    <source>
        <dbReference type="EMBL" id="OGK00392.1"/>
    </source>
</evidence>
<name>A0A1F7F1D6_UNCRA</name>
<sequence>MFGSVCRNHDGKEGAIAEWNVVKNISAAQKVFAAPWRSFTITPLDTCGVIRLDGTRYAAIRNSKDTLIRTVMENYRIWASNVGVTLDEVNKRTSILYDTVAVYLAFSTRYLSMKNMNVRVTDDGFTVQDEHARPAQVALDWIDLPAYYDFLTACLLR</sequence>
<dbReference type="GO" id="GO:0016799">
    <property type="term" value="F:hydrolase activity, hydrolyzing N-glycosyl compounds"/>
    <property type="evidence" value="ECO:0007669"/>
    <property type="project" value="InterPro"/>
</dbReference>
<dbReference type="Pfam" id="PF01156">
    <property type="entry name" value="IU_nuc_hydro"/>
    <property type="match status" value="1"/>
</dbReference>
<dbReference type="AlphaFoldDB" id="A0A1F7F1D6"/>
<feature type="domain" description="Inosine/uridine-preferring nucleoside hydrolase" evidence="1">
    <location>
        <begin position="10"/>
        <end position="138"/>
    </location>
</feature>
<evidence type="ECO:0000313" key="3">
    <source>
        <dbReference type="Proteomes" id="UP000179243"/>
    </source>
</evidence>
<dbReference type="Gene3D" id="3.90.245.10">
    <property type="entry name" value="Ribonucleoside hydrolase-like"/>
    <property type="match status" value="1"/>
</dbReference>